<dbReference type="SMART" id="SM00382">
    <property type="entry name" value="AAA"/>
    <property type="match status" value="1"/>
</dbReference>
<evidence type="ECO:0000259" key="4">
    <source>
        <dbReference type="PROSITE" id="PS50893"/>
    </source>
</evidence>
<dbReference type="STRING" id="1114972.FD35_GL001423"/>
<dbReference type="GO" id="GO:0016887">
    <property type="term" value="F:ATP hydrolysis activity"/>
    <property type="evidence" value="ECO:0007669"/>
    <property type="project" value="InterPro"/>
</dbReference>
<evidence type="ECO:0000256" key="3">
    <source>
        <dbReference type="ARBA" id="ARBA00022840"/>
    </source>
</evidence>
<keyword evidence="3" id="KW-0067">ATP-binding</keyword>
<dbReference type="SUPFAM" id="SSF52540">
    <property type="entry name" value="P-loop containing nucleoside triphosphate hydrolases"/>
    <property type="match status" value="1"/>
</dbReference>
<dbReference type="InterPro" id="IPR017871">
    <property type="entry name" value="ABC_transporter-like_CS"/>
</dbReference>
<dbReference type="GO" id="GO:0005524">
    <property type="term" value="F:ATP binding"/>
    <property type="evidence" value="ECO:0007669"/>
    <property type="project" value="UniProtKB-KW"/>
</dbReference>
<reference evidence="5 6" key="1">
    <citation type="journal article" date="2015" name="Genome Announc.">
        <title>Expanding the biotechnology potential of lactobacilli through comparative genomics of 213 strains and associated genera.</title>
        <authorList>
            <person name="Sun Z."/>
            <person name="Harris H.M."/>
            <person name="McCann A."/>
            <person name="Guo C."/>
            <person name="Argimon S."/>
            <person name="Zhang W."/>
            <person name="Yang X."/>
            <person name="Jeffery I.B."/>
            <person name="Cooney J.C."/>
            <person name="Kagawa T.F."/>
            <person name="Liu W."/>
            <person name="Song Y."/>
            <person name="Salvetti E."/>
            <person name="Wrobel A."/>
            <person name="Rasinkangas P."/>
            <person name="Parkhill J."/>
            <person name="Rea M.C."/>
            <person name="O'Sullivan O."/>
            <person name="Ritari J."/>
            <person name="Douillard F.P."/>
            <person name="Paul Ross R."/>
            <person name="Yang R."/>
            <person name="Briner A.E."/>
            <person name="Felis G.E."/>
            <person name="de Vos W.M."/>
            <person name="Barrangou R."/>
            <person name="Klaenhammer T.R."/>
            <person name="Caufield P.W."/>
            <person name="Cui Y."/>
            <person name="Zhang H."/>
            <person name="O'Toole P.W."/>
        </authorList>
    </citation>
    <scope>NUCLEOTIDE SEQUENCE [LARGE SCALE GENOMIC DNA]</scope>
    <source>
        <strain evidence="5 6">DSM 15814</strain>
    </source>
</reference>
<dbReference type="InterPro" id="IPR027417">
    <property type="entry name" value="P-loop_NTPase"/>
</dbReference>
<comment type="caution">
    <text evidence="5">The sequence shown here is derived from an EMBL/GenBank/DDBJ whole genome shotgun (WGS) entry which is preliminary data.</text>
</comment>
<protein>
    <recommendedName>
        <fullName evidence="4">ABC transporter domain-containing protein</fullName>
    </recommendedName>
</protein>
<dbReference type="PATRIC" id="fig|1114972.6.peg.1443"/>
<evidence type="ECO:0000256" key="2">
    <source>
        <dbReference type="ARBA" id="ARBA00022741"/>
    </source>
</evidence>
<dbReference type="InterPro" id="IPR051782">
    <property type="entry name" value="ABC_Transporter_VariousFunc"/>
</dbReference>
<keyword evidence="2" id="KW-0547">Nucleotide-binding</keyword>
<feature type="domain" description="ABC transporter" evidence="4">
    <location>
        <begin position="15"/>
        <end position="242"/>
    </location>
</feature>
<dbReference type="Pfam" id="PF00005">
    <property type="entry name" value="ABC_tran"/>
    <property type="match status" value="1"/>
</dbReference>
<accession>A0A0R1R7R9</accession>
<dbReference type="InterPro" id="IPR003439">
    <property type="entry name" value="ABC_transporter-like_ATP-bd"/>
</dbReference>
<dbReference type="eggNOG" id="COG4152">
    <property type="taxonomic scope" value="Bacteria"/>
</dbReference>
<dbReference type="Pfam" id="PF13732">
    <property type="entry name" value="DrrA1-3_C"/>
    <property type="match status" value="1"/>
</dbReference>
<dbReference type="EMBL" id="AZFF01000024">
    <property type="protein sequence ID" value="KRL53119.1"/>
    <property type="molecule type" value="Genomic_DNA"/>
</dbReference>
<dbReference type="Proteomes" id="UP000051999">
    <property type="component" value="Unassembled WGS sequence"/>
</dbReference>
<evidence type="ECO:0000256" key="1">
    <source>
        <dbReference type="ARBA" id="ARBA00022448"/>
    </source>
</evidence>
<dbReference type="InterPro" id="IPR025302">
    <property type="entry name" value="DrrA1/2-like_C"/>
</dbReference>
<dbReference type="InterPro" id="IPR003593">
    <property type="entry name" value="AAA+_ATPase"/>
</dbReference>
<keyword evidence="1" id="KW-0813">Transport</keyword>
<dbReference type="PANTHER" id="PTHR42939">
    <property type="entry name" value="ABC TRANSPORTER ATP-BINDING PROTEIN ALBC-RELATED"/>
    <property type="match status" value="1"/>
</dbReference>
<gene>
    <name evidence="5" type="ORF">FD35_GL001423</name>
</gene>
<name>A0A0R1R7R9_9LACO</name>
<sequence>MFTVMTHSKRGNRMLTVANLTKRFGPKQGVEDESFTIHEGEIMGLIGQNGAGKTTTFRMILNLLPPDSGTVLWQDHPLTKDDYNTVGFLPEERGLYTRMSIQDQVVYFAALRGQKPAVTRKALPQWMARFNVKGKLTDKIKDLSKGNQQKVQLIATLIHQPKLIILDEPFSGLDPVNAQLLEDSIIEMKQNGASIIFSSHDMANVERISDHLLMLRNGETVLSGTPDEIRSQFGNTRVRLRSPLDKAALVAFPGVNDVQQRGNAYELTLDNEAVGHDLFKAATSKGYIPEFSQEPPSLDEIFRIEVANHE</sequence>
<dbReference type="Gene3D" id="3.40.50.300">
    <property type="entry name" value="P-loop containing nucleotide triphosphate hydrolases"/>
    <property type="match status" value="1"/>
</dbReference>
<proteinExistence type="predicted"/>
<dbReference type="PROSITE" id="PS00211">
    <property type="entry name" value="ABC_TRANSPORTER_1"/>
    <property type="match status" value="1"/>
</dbReference>
<dbReference type="PANTHER" id="PTHR42939:SF1">
    <property type="entry name" value="ABC TRANSPORTER ATP-BINDING PROTEIN ALBC-RELATED"/>
    <property type="match status" value="1"/>
</dbReference>
<keyword evidence="6" id="KW-1185">Reference proteome</keyword>
<dbReference type="AlphaFoldDB" id="A0A0R1R7R9"/>
<dbReference type="PROSITE" id="PS50893">
    <property type="entry name" value="ABC_TRANSPORTER_2"/>
    <property type="match status" value="1"/>
</dbReference>
<organism evidence="5 6">
    <name type="scientific">Furfurilactobacillus rossiae DSM 15814</name>
    <dbReference type="NCBI Taxonomy" id="1114972"/>
    <lineage>
        <taxon>Bacteria</taxon>
        <taxon>Bacillati</taxon>
        <taxon>Bacillota</taxon>
        <taxon>Bacilli</taxon>
        <taxon>Lactobacillales</taxon>
        <taxon>Lactobacillaceae</taxon>
        <taxon>Furfurilactobacillus</taxon>
    </lineage>
</organism>
<evidence type="ECO:0000313" key="5">
    <source>
        <dbReference type="EMBL" id="KRL53119.1"/>
    </source>
</evidence>
<evidence type="ECO:0000313" key="6">
    <source>
        <dbReference type="Proteomes" id="UP000051999"/>
    </source>
</evidence>